<gene>
    <name evidence="5" type="primary">AlNc14C105G6170</name>
    <name evidence="5" type="ORF">ALNC14_069830</name>
</gene>
<dbReference type="EMBL" id="FR824150">
    <property type="protein sequence ID" value="CCA20840.1"/>
    <property type="molecule type" value="Genomic_DNA"/>
</dbReference>
<evidence type="ECO:0000256" key="1">
    <source>
        <dbReference type="ARBA" id="ARBA00004123"/>
    </source>
</evidence>
<dbReference type="GO" id="GO:0072542">
    <property type="term" value="F:protein phosphatase activator activity"/>
    <property type="evidence" value="ECO:0007669"/>
    <property type="project" value="TreeGrafter"/>
</dbReference>
<dbReference type="Pfam" id="PF04802">
    <property type="entry name" value="PP4R3"/>
    <property type="match status" value="1"/>
</dbReference>
<dbReference type="PANTHER" id="PTHR23318">
    <property type="entry name" value="ATP SYNTHASE GAMMA-RELATED"/>
    <property type="match status" value="1"/>
</dbReference>
<dbReference type="AlphaFoldDB" id="F0WHW4"/>
<dbReference type="GO" id="GO:0005654">
    <property type="term" value="C:nucleoplasm"/>
    <property type="evidence" value="ECO:0007669"/>
    <property type="project" value="TreeGrafter"/>
</dbReference>
<reference evidence="5" key="2">
    <citation type="submission" date="2011-02" db="EMBL/GenBank/DDBJ databases">
        <authorList>
            <person name="MacLean D."/>
        </authorList>
    </citation>
    <scope>NUCLEOTIDE SEQUENCE</scope>
</reference>
<protein>
    <submittedName>
        <fullName evidence="5">Serine/threonineprotein phosphatase 4 regulatory subunit putative</fullName>
    </submittedName>
</protein>
<evidence type="ECO:0000256" key="3">
    <source>
        <dbReference type="SAM" id="MobiDB-lite"/>
    </source>
</evidence>
<dbReference type="HOGENOM" id="CLU_021344_0_0_1"/>
<evidence type="ECO:0000259" key="4">
    <source>
        <dbReference type="Pfam" id="PF04802"/>
    </source>
</evidence>
<feature type="domain" description="Serine/threonine-protein phosphatase 4 regulatory subunit 3-like central" evidence="4">
    <location>
        <begin position="36"/>
        <end position="555"/>
    </location>
</feature>
<accession>F0WHW4</accession>
<keyword evidence="2" id="KW-0539">Nucleus</keyword>
<feature type="region of interest" description="Disordered" evidence="3">
    <location>
        <begin position="577"/>
        <end position="611"/>
    </location>
</feature>
<organism evidence="5">
    <name type="scientific">Albugo laibachii Nc14</name>
    <dbReference type="NCBI Taxonomy" id="890382"/>
    <lineage>
        <taxon>Eukaryota</taxon>
        <taxon>Sar</taxon>
        <taxon>Stramenopiles</taxon>
        <taxon>Oomycota</taxon>
        <taxon>Peronosporomycetes</taxon>
        <taxon>Albuginales</taxon>
        <taxon>Albuginaceae</taxon>
        <taxon>Albugo</taxon>
    </lineage>
</organism>
<comment type="subcellular location">
    <subcellularLocation>
        <location evidence="1">Nucleus</location>
    </subcellularLocation>
</comment>
<proteinExistence type="predicted"/>
<name>F0WHW4_9STRA</name>
<feature type="compositionally biased region" description="Basic and acidic residues" evidence="3">
    <location>
        <begin position="643"/>
        <end position="652"/>
    </location>
</feature>
<feature type="compositionally biased region" description="Acidic residues" evidence="3">
    <location>
        <begin position="588"/>
        <end position="604"/>
    </location>
</feature>
<feature type="region of interest" description="Disordered" evidence="3">
    <location>
        <begin position="753"/>
        <end position="782"/>
    </location>
</feature>
<dbReference type="GO" id="GO:0030289">
    <property type="term" value="C:protein phosphatase 4 complex"/>
    <property type="evidence" value="ECO:0007669"/>
    <property type="project" value="TreeGrafter"/>
</dbReference>
<feature type="compositionally biased region" description="Polar residues" evidence="3">
    <location>
        <begin position="654"/>
        <end position="669"/>
    </location>
</feature>
<dbReference type="InterPro" id="IPR006887">
    <property type="entry name" value="P4R3-like_central_dom"/>
</dbReference>
<evidence type="ECO:0000256" key="2">
    <source>
        <dbReference type="ARBA" id="ARBA00023242"/>
    </source>
</evidence>
<evidence type="ECO:0000313" key="5">
    <source>
        <dbReference type="EMBL" id="CCA20840.1"/>
    </source>
</evidence>
<dbReference type="InterPro" id="IPR051137">
    <property type="entry name" value="PP4R3-like"/>
</dbReference>
<reference evidence="5" key="1">
    <citation type="journal article" date="2011" name="PLoS Biol.">
        <title>Gene gain and loss during evolution of obligate parasitism in the white rust pathogen of Arabidopsis thaliana.</title>
        <authorList>
            <person name="Kemen E."/>
            <person name="Gardiner A."/>
            <person name="Schultz-Larsen T."/>
            <person name="Kemen A.C."/>
            <person name="Balmuth A.L."/>
            <person name="Robert-Seilaniantz A."/>
            <person name="Bailey K."/>
            <person name="Holub E."/>
            <person name="Studholme D.J."/>
            <person name="Maclean D."/>
            <person name="Jones J.D."/>
        </authorList>
    </citation>
    <scope>NUCLEOTIDE SEQUENCE</scope>
</reference>
<sequence length="825" mass="93231">MHDRQIIHSHSEAILMEMESLDFEGLPDVDIDNLNEIAVSIRSRLHNPVVRNEVVQTVLQENGAYITRILDLVDFCEAEPNLLQFHALFDVVYALVGLCDRSVIEILLQGDNFFSLVEILGYNPGLLAPINFRTELEEQMCFKQVISIDNEAIQDCVHMNFRIYVIKENLLVRMLPDNVVSLLTQMKVENNCKILAFLAEDQQYWQKLLEVLEEVAQRVDGLKTLREIIMLQQLIGTMDMQLHQQNGNRGGTFIGLTLLSDLFVGGALFNIFGSILGSRIRSLDGKEEIELVVEILHMIVAYEGPERLRTHLATEGNCQISPKTSNDLLEWTPGCSLFTALLVVFEHVEPTRSQMFTILKEVFRVSLGQDDKFLNVLYPNYINWLLQPLKYCLVNTSEDTMFGLAENIMELLTFCTQNHGYRIKYLFGRQPVAMYVRQMLHSKNKLCVIRTLPICCTLSFKLISAIEEGVKFVKACVVRAEAFFSRFLIMNELLAPVCTLLRSSKPATAITSAVLDLLYQSRNLSSLVEHIYKHLYEKYKDVSPLVFETIRIRYDDLYGTEEVLESESTKQMGAIRLLSQEQPADKESLEEDSFWEKESDDDAQENGSHDTQLHNTISSAFSQPDNTTVKSPKLVDYEEEDEAPSHSLKEVDASASTGTESSTPNQQAHAKQKEATDEGTNQTEVGEELILPIRSSQDENESETFLGNKIISDAPMRRKSPKVKSLFRTISWKSSTSNLKDDVQKVDTIKNTPMRAGSLQHDMEEQNPALSDDAVSEASAGLDREVDSLDSLATDSSIARKRSFDENARSFIAKKSKPCASTDPS</sequence>
<feature type="region of interest" description="Disordered" evidence="3">
    <location>
        <begin position="636"/>
        <end position="708"/>
    </location>
</feature>
<dbReference type="PANTHER" id="PTHR23318:SF0">
    <property type="entry name" value="SERINE_THREONINE-PROTEIN PHOSPHATASE 4 REGULATORY SUBUNIT 3"/>
    <property type="match status" value="1"/>
</dbReference>